<evidence type="ECO:0000256" key="3">
    <source>
        <dbReference type="SAM" id="SignalP"/>
    </source>
</evidence>
<proteinExistence type="predicted"/>
<accession>A0AAW1P1N6</accession>
<evidence type="ECO:0000313" key="4">
    <source>
        <dbReference type="EMBL" id="KAK9804249.1"/>
    </source>
</evidence>
<keyword evidence="3" id="KW-0732">Signal</keyword>
<feature type="transmembrane region" description="Helical" evidence="2">
    <location>
        <begin position="58"/>
        <end position="81"/>
    </location>
</feature>
<dbReference type="EMBL" id="JALJOR010000018">
    <property type="protein sequence ID" value="KAK9804249.1"/>
    <property type="molecule type" value="Genomic_DNA"/>
</dbReference>
<dbReference type="AlphaFoldDB" id="A0AAW1P1N6"/>
<name>A0AAW1P1N6_9CHLO</name>
<protein>
    <submittedName>
        <fullName evidence="4">Uncharacterized protein</fullName>
    </submittedName>
</protein>
<evidence type="ECO:0000313" key="5">
    <source>
        <dbReference type="Proteomes" id="UP001489004"/>
    </source>
</evidence>
<sequence>MTKVDLAYLLACIGILLAGLPQAGCQGPILTVPARPPAGPPAPTANYKPQEIGAGKTALLIIGGACALNLAFMAIIARMLWTRCLRHRQAHPSWARDVEHNVTEGPPEGGLSHIVRITPALVLHPNNEIMYGLKQGTPSTAPAKQQGLASEGFCNPFYMASAALHPPPGCAADANLTPAPQRPMESRRGLEQQHASGG</sequence>
<keyword evidence="2" id="KW-0812">Transmembrane</keyword>
<gene>
    <name evidence="4" type="ORF">WJX72_003242</name>
</gene>
<keyword evidence="2" id="KW-0472">Membrane</keyword>
<organism evidence="4 5">
    <name type="scientific">[Myrmecia] bisecta</name>
    <dbReference type="NCBI Taxonomy" id="41462"/>
    <lineage>
        <taxon>Eukaryota</taxon>
        <taxon>Viridiplantae</taxon>
        <taxon>Chlorophyta</taxon>
        <taxon>core chlorophytes</taxon>
        <taxon>Trebouxiophyceae</taxon>
        <taxon>Trebouxiales</taxon>
        <taxon>Trebouxiaceae</taxon>
        <taxon>Myrmecia</taxon>
    </lineage>
</organism>
<feature type="signal peptide" evidence="3">
    <location>
        <begin position="1"/>
        <end position="25"/>
    </location>
</feature>
<dbReference type="Proteomes" id="UP001489004">
    <property type="component" value="Unassembled WGS sequence"/>
</dbReference>
<comment type="caution">
    <text evidence="4">The sequence shown here is derived from an EMBL/GenBank/DDBJ whole genome shotgun (WGS) entry which is preliminary data.</text>
</comment>
<evidence type="ECO:0000256" key="1">
    <source>
        <dbReference type="SAM" id="MobiDB-lite"/>
    </source>
</evidence>
<feature type="chain" id="PRO_5043430205" evidence="3">
    <location>
        <begin position="26"/>
        <end position="198"/>
    </location>
</feature>
<reference evidence="4 5" key="1">
    <citation type="journal article" date="2024" name="Nat. Commun.">
        <title>Phylogenomics reveals the evolutionary origins of lichenization in chlorophyte algae.</title>
        <authorList>
            <person name="Puginier C."/>
            <person name="Libourel C."/>
            <person name="Otte J."/>
            <person name="Skaloud P."/>
            <person name="Haon M."/>
            <person name="Grisel S."/>
            <person name="Petersen M."/>
            <person name="Berrin J.G."/>
            <person name="Delaux P.M."/>
            <person name="Dal Grande F."/>
            <person name="Keller J."/>
        </authorList>
    </citation>
    <scope>NUCLEOTIDE SEQUENCE [LARGE SCALE GENOMIC DNA]</scope>
    <source>
        <strain evidence="4 5">SAG 2043</strain>
    </source>
</reference>
<feature type="region of interest" description="Disordered" evidence="1">
    <location>
        <begin position="169"/>
        <end position="198"/>
    </location>
</feature>
<keyword evidence="5" id="KW-1185">Reference proteome</keyword>
<evidence type="ECO:0000256" key="2">
    <source>
        <dbReference type="SAM" id="Phobius"/>
    </source>
</evidence>
<keyword evidence="2" id="KW-1133">Transmembrane helix</keyword>